<dbReference type="PANTHER" id="PTHR48081">
    <property type="entry name" value="AB HYDROLASE SUPERFAMILY PROTEIN C4A8.06C"/>
    <property type="match status" value="1"/>
</dbReference>
<evidence type="ECO:0000256" key="3">
    <source>
        <dbReference type="PROSITE-ProRule" id="PRU10038"/>
    </source>
</evidence>
<reference evidence="5 6" key="1">
    <citation type="submission" date="2020-09" db="EMBL/GenBank/DDBJ databases">
        <title>Roseomonas.</title>
        <authorList>
            <person name="Zhu W."/>
        </authorList>
    </citation>
    <scope>NUCLEOTIDE SEQUENCE [LARGE SCALE GENOMIC DNA]</scope>
    <source>
        <strain evidence="5 6">1311</strain>
    </source>
</reference>
<gene>
    <name evidence="5" type="ORF">IAI60_21755</name>
</gene>
<feature type="domain" description="Alpha/beta hydrolase fold-3" evidence="4">
    <location>
        <begin position="41"/>
        <end position="206"/>
    </location>
</feature>
<feature type="active site" evidence="3">
    <location>
        <position position="81"/>
    </location>
</feature>
<evidence type="ECO:0000256" key="2">
    <source>
        <dbReference type="ARBA" id="ARBA00022801"/>
    </source>
</evidence>
<dbReference type="Proteomes" id="UP001518990">
    <property type="component" value="Unassembled WGS sequence"/>
</dbReference>
<evidence type="ECO:0000259" key="4">
    <source>
        <dbReference type="Pfam" id="PF07859"/>
    </source>
</evidence>
<dbReference type="Gene3D" id="3.40.50.1820">
    <property type="entry name" value="alpha/beta hydrolase"/>
    <property type="match status" value="1"/>
</dbReference>
<name>A0ABS3KLM1_9PROT</name>
<keyword evidence="6" id="KW-1185">Reference proteome</keyword>
<dbReference type="SUPFAM" id="SSF53474">
    <property type="entry name" value="alpha/beta-Hydrolases"/>
    <property type="match status" value="1"/>
</dbReference>
<organism evidence="5 6">
    <name type="scientific">Roseomonas marmotae</name>
    <dbReference type="NCBI Taxonomy" id="2768161"/>
    <lineage>
        <taxon>Bacteria</taxon>
        <taxon>Pseudomonadati</taxon>
        <taxon>Pseudomonadota</taxon>
        <taxon>Alphaproteobacteria</taxon>
        <taxon>Acetobacterales</taxon>
        <taxon>Roseomonadaceae</taxon>
        <taxon>Roseomonas</taxon>
    </lineage>
</organism>
<feature type="non-terminal residue" evidence="5">
    <location>
        <position position="1"/>
    </location>
</feature>
<accession>A0ABS3KLM1</accession>
<dbReference type="InterPro" id="IPR050300">
    <property type="entry name" value="GDXG_lipolytic_enzyme"/>
</dbReference>
<evidence type="ECO:0000313" key="5">
    <source>
        <dbReference type="EMBL" id="MBO1077226.1"/>
    </source>
</evidence>
<protein>
    <submittedName>
        <fullName evidence="5">Alpha/beta hydrolase</fullName>
    </submittedName>
</protein>
<comment type="similarity">
    <text evidence="1">Belongs to the 'GDXG' lipolytic enzyme family.</text>
</comment>
<dbReference type="GO" id="GO:0016787">
    <property type="term" value="F:hydrolase activity"/>
    <property type="evidence" value="ECO:0007669"/>
    <property type="project" value="UniProtKB-KW"/>
</dbReference>
<dbReference type="PANTHER" id="PTHR48081:SF8">
    <property type="entry name" value="ALPHA_BETA HYDROLASE FOLD-3 DOMAIN-CONTAINING PROTEIN-RELATED"/>
    <property type="match status" value="1"/>
</dbReference>
<dbReference type="InterPro" id="IPR033140">
    <property type="entry name" value="Lipase_GDXG_put_SER_AS"/>
</dbReference>
<dbReference type="InterPro" id="IPR013094">
    <property type="entry name" value="AB_hydrolase_3"/>
</dbReference>
<dbReference type="Pfam" id="PF07859">
    <property type="entry name" value="Abhydrolase_3"/>
    <property type="match status" value="1"/>
</dbReference>
<dbReference type="EMBL" id="JACTNF010000052">
    <property type="protein sequence ID" value="MBO1077226.1"/>
    <property type="molecule type" value="Genomic_DNA"/>
</dbReference>
<proteinExistence type="inferred from homology"/>
<dbReference type="PROSITE" id="PS01174">
    <property type="entry name" value="LIPASE_GDXG_SER"/>
    <property type="match status" value="1"/>
</dbReference>
<sequence>SQGFQFPTFGLTQPNRHRRFAHRGSPYDYLHDRRNFAIRILAPEHPFPSGLEDCEDALRWASRHLPALIGRDGPLVLAGDSAGGNLAAVIAQRLHAEIPMAGQVLVYPVTDARFDTASYLRHGSGLTLTRDDMRWFFEHYAPPEQWPDPALSPLRQPEVHSAPPTVVALAEYDVLHDEGKAYAGRLEAAGRLAARRFYPGVTHGFLRLHNLVDTADQAVTELAADIRSFCVKAACGASFHPEAPVA</sequence>
<dbReference type="InterPro" id="IPR029058">
    <property type="entry name" value="AB_hydrolase_fold"/>
</dbReference>
<evidence type="ECO:0000313" key="6">
    <source>
        <dbReference type="Proteomes" id="UP001518990"/>
    </source>
</evidence>
<evidence type="ECO:0000256" key="1">
    <source>
        <dbReference type="ARBA" id="ARBA00010515"/>
    </source>
</evidence>
<keyword evidence="2 5" id="KW-0378">Hydrolase</keyword>
<comment type="caution">
    <text evidence="5">The sequence shown here is derived from an EMBL/GenBank/DDBJ whole genome shotgun (WGS) entry which is preliminary data.</text>
</comment>